<dbReference type="PANTHER" id="PTHR47926:SF533">
    <property type="entry name" value="DYW DOMAIN-CONTAINING PROTEIN"/>
    <property type="match status" value="1"/>
</dbReference>
<accession>A0A443NNG2</accession>
<proteinExistence type="predicted"/>
<sequence>MYARCGQVNDLEQVFSEMPKMMLFHGTHLGQNGMLEKALEVAKKALKLEAFNHNTFIAILTSCSHGGMICLKSRRITDAHNVFPEMTFGPNSVAWMTLLSACFGTWECTSG</sequence>
<organism evidence="1 2">
    <name type="scientific">Cinnamomum micranthum f. kanehirae</name>
    <dbReference type="NCBI Taxonomy" id="337451"/>
    <lineage>
        <taxon>Eukaryota</taxon>
        <taxon>Viridiplantae</taxon>
        <taxon>Streptophyta</taxon>
        <taxon>Embryophyta</taxon>
        <taxon>Tracheophyta</taxon>
        <taxon>Spermatophyta</taxon>
        <taxon>Magnoliopsida</taxon>
        <taxon>Magnoliidae</taxon>
        <taxon>Laurales</taxon>
        <taxon>Lauraceae</taxon>
        <taxon>Cinnamomum</taxon>
    </lineage>
</organism>
<dbReference type="OrthoDB" id="185373at2759"/>
<dbReference type="Proteomes" id="UP000283530">
    <property type="component" value="Unassembled WGS sequence"/>
</dbReference>
<dbReference type="Gene3D" id="1.25.40.10">
    <property type="entry name" value="Tetratricopeptide repeat domain"/>
    <property type="match status" value="1"/>
</dbReference>
<dbReference type="AlphaFoldDB" id="A0A443NNG2"/>
<dbReference type="EMBL" id="QPKB01000003">
    <property type="protein sequence ID" value="RWR80048.1"/>
    <property type="molecule type" value="Genomic_DNA"/>
</dbReference>
<keyword evidence="2" id="KW-1185">Reference proteome</keyword>
<protein>
    <submittedName>
        <fullName evidence="1">Pentatricopeptide repeat</fullName>
    </submittedName>
</protein>
<dbReference type="InterPro" id="IPR046960">
    <property type="entry name" value="PPR_At4g14850-like_plant"/>
</dbReference>
<gene>
    <name evidence="1" type="ORF">CKAN_00866000</name>
</gene>
<evidence type="ECO:0000313" key="1">
    <source>
        <dbReference type="EMBL" id="RWR80048.1"/>
    </source>
</evidence>
<comment type="caution">
    <text evidence="1">The sequence shown here is derived from an EMBL/GenBank/DDBJ whole genome shotgun (WGS) entry which is preliminary data.</text>
</comment>
<dbReference type="GO" id="GO:0003723">
    <property type="term" value="F:RNA binding"/>
    <property type="evidence" value="ECO:0007669"/>
    <property type="project" value="InterPro"/>
</dbReference>
<dbReference type="PANTHER" id="PTHR47926">
    <property type="entry name" value="PENTATRICOPEPTIDE REPEAT-CONTAINING PROTEIN"/>
    <property type="match status" value="1"/>
</dbReference>
<evidence type="ECO:0000313" key="2">
    <source>
        <dbReference type="Proteomes" id="UP000283530"/>
    </source>
</evidence>
<dbReference type="InterPro" id="IPR011990">
    <property type="entry name" value="TPR-like_helical_dom_sf"/>
</dbReference>
<name>A0A443NNG2_9MAGN</name>
<dbReference type="GO" id="GO:0009451">
    <property type="term" value="P:RNA modification"/>
    <property type="evidence" value="ECO:0007669"/>
    <property type="project" value="InterPro"/>
</dbReference>
<dbReference type="STRING" id="337451.A0A443NNG2"/>
<reference evidence="1 2" key="1">
    <citation type="journal article" date="2019" name="Nat. Plants">
        <title>Stout camphor tree genome fills gaps in understanding of flowering plant genome evolution.</title>
        <authorList>
            <person name="Chaw S.M."/>
            <person name="Liu Y.C."/>
            <person name="Wu Y.W."/>
            <person name="Wang H.Y."/>
            <person name="Lin C.I."/>
            <person name="Wu C.S."/>
            <person name="Ke H.M."/>
            <person name="Chang L.Y."/>
            <person name="Hsu C.Y."/>
            <person name="Yang H.T."/>
            <person name="Sudianto E."/>
            <person name="Hsu M.H."/>
            <person name="Wu K.P."/>
            <person name="Wang L.N."/>
            <person name="Leebens-Mack J.H."/>
            <person name="Tsai I.J."/>
        </authorList>
    </citation>
    <scope>NUCLEOTIDE SEQUENCE [LARGE SCALE GENOMIC DNA]</scope>
    <source>
        <strain evidence="2">cv. Chaw 1501</strain>
        <tissue evidence="1">Young leaves</tissue>
    </source>
</reference>